<gene>
    <name evidence="2" type="ORF">Bca52824_033070</name>
</gene>
<dbReference type="AlphaFoldDB" id="A0A8X7SI50"/>
<dbReference type="Proteomes" id="UP000886595">
    <property type="component" value="Unassembled WGS sequence"/>
</dbReference>
<evidence type="ECO:0000313" key="3">
    <source>
        <dbReference type="Proteomes" id="UP000886595"/>
    </source>
</evidence>
<feature type="region of interest" description="Disordered" evidence="1">
    <location>
        <begin position="30"/>
        <end position="50"/>
    </location>
</feature>
<name>A0A8X7SI50_BRACI</name>
<evidence type="ECO:0000313" key="2">
    <source>
        <dbReference type="EMBL" id="KAG2304419.1"/>
    </source>
</evidence>
<dbReference type="EMBL" id="JAAMPC010000007">
    <property type="protein sequence ID" value="KAG2304419.1"/>
    <property type="molecule type" value="Genomic_DNA"/>
</dbReference>
<reference evidence="2 3" key="1">
    <citation type="submission" date="2020-02" db="EMBL/GenBank/DDBJ databases">
        <authorList>
            <person name="Ma Q."/>
            <person name="Huang Y."/>
            <person name="Song X."/>
            <person name="Pei D."/>
        </authorList>
    </citation>
    <scope>NUCLEOTIDE SEQUENCE [LARGE SCALE GENOMIC DNA]</scope>
    <source>
        <strain evidence="2">Sxm20200214</strain>
        <tissue evidence="2">Leaf</tissue>
    </source>
</reference>
<sequence length="198" mass="22558">MDDNYSWFSEEDKKELLQVMQNVRNQLNRTNTTLPSIDTQHQEPVSTVSDVKVAEPDSAAQSDLAASIQEVQTETSKEKEKSETEQECSLFLSQSEFNFNNSFDELICLKPVQPSSLVSVSQVAKEDSAEKEPEQSTQREDLEQQNSLQLFFDDILVYNTFFDKPAAQLKLKITDSEYGGIILFCALETFWYTILSLT</sequence>
<keyword evidence="3" id="KW-1185">Reference proteome</keyword>
<feature type="compositionally biased region" description="Polar residues" evidence="1">
    <location>
        <begin position="30"/>
        <end position="49"/>
    </location>
</feature>
<comment type="caution">
    <text evidence="2">The sequence shown here is derived from an EMBL/GenBank/DDBJ whole genome shotgun (WGS) entry which is preliminary data.</text>
</comment>
<proteinExistence type="predicted"/>
<protein>
    <submittedName>
        <fullName evidence="2">Uncharacterized protein</fullName>
    </submittedName>
</protein>
<organism evidence="2 3">
    <name type="scientific">Brassica carinata</name>
    <name type="common">Ethiopian mustard</name>
    <name type="synonym">Abyssinian cabbage</name>
    <dbReference type="NCBI Taxonomy" id="52824"/>
    <lineage>
        <taxon>Eukaryota</taxon>
        <taxon>Viridiplantae</taxon>
        <taxon>Streptophyta</taxon>
        <taxon>Embryophyta</taxon>
        <taxon>Tracheophyta</taxon>
        <taxon>Spermatophyta</taxon>
        <taxon>Magnoliopsida</taxon>
        <taxon>eudicotyledons</taxon>
        <taxon>Gunneridae</taxon>
        <taxon>Pentapetalae</taxon>
        <taxon>rosids</taxon>
        <taxon>malvids</taxon>
        <taxon>Brassicales</taxon>
        <taxon>Brassicaceae</taxon>
        <taxon>Brassiceae</taxon>
        <taxon>Brassica</taxon>
    </lineage>
</organism>
<accession>A0A8X7SI50</accession>
<evidence type="ECO:0000256" key="1">
    <source>
        <dbReference type="SAM" id="MobiDB-lite"/>
    </source>
</evidence>